<dbReference type="EMBL" id="VSSQ01004304">
    <property type="protein sequence ID" value="MPM24614.1"/>
    <property type="molecule type" value="Genomic_DNA"/>
</dbReference>
<accession>A0A644YEM5</accession>
<dbReference type="SUPFAM" id="SSF52833">
    <property type="entry name" value="Thioredoxin-like"/>
    <property type="match status" value="1"/>
</dbReference>
<name>A0A644YEM5_9ZZZZ</name>
<dbReference type="InterPro" id="IPR036249">
    <property type="entry name" value="Thioredoxin-like_sf"/>
</dbReference>
<comment type="caution">
    <text evidence="1">The sequence shown here is derived from an EMBL/GenBank/DDBJ whole genome shotgun (WGS) entry which is preliminary data.</text>
</comment>
<dbReference type="PROSITE" id="PS51353">
    <property type="entry name" value="ARSC"/>
    <property type="match status" value="1"/>
</dbReference>
<dbReference type="NCBIfam" id="TIGR01617">
    <property type="entry name" value="arsC_related"/>
    <property type="match status" value="1"/>
</dbReference>
<dbReference type="Pfam" id="PF03960">
    <property type="entry name" value="ArsC"/>
    <property type="match status" value="1"/>
</dbReference>
<organism evidence="1">
    <name type="scientific">bioreactor metagenome</name>
    <dbReference type="NCBI Taxonomy" id="1076179"/>
    <lineage>
        <taxon>unclassified sequences</taxon>
        <taxon>metagenomes</taxon>
        <taxon>ecological metagenomes</taxon>
    </lineage>
</organism>
<proteinExistence type="predicted"/>
<dbReference type="PANTHER" id="PTHR30041">
    <property type="entry name" value="ARSENATE REDUCTASE"/>
    <property type="match status" value="1"/>
</dbReference>
<dbReference type="InterPro" id="IPR006504">
    <property type="entry name" value="Tscrpt_reg_Spx/MgsR"/>
</dbReference>
<evidence type="ECO:0000313" key="1">
    <source>
        <dbReference type="EMBL" id="MPM24614.1"/>
    </source>
</evidence>
<gene>
    <name evidence="1" type="primary">spxA_2</name>
    <name evidence="1" type="ORF">SDC9_71097</name>
</gene>
<dbReference type="PROSITE" id="PS51354">
    <property type="entry name" value="GLUTAREDOXIN_2"/>
    <property type="match status" value="1"/>
</dbReference>
<dbReference type="InterPro" id="IPR006660">
    <property type="entry name" value="Arsenate_reductase-like"/>
</dbReference>
<dbReference type="PANTHER" id="PTHR30041:SF8">
    <property type="entry name" value="PROTEIN YFFB"/>
    <property type="match status" value="1"/>
</dbReference>
<dbReference type="AlphaFoldDB" id="A0A644YEM5"/>
<dbReference type="Gene3D" id="3.40.30.10">
    <property type="entry name" value="Glutaredoxin"/>
    <property type="match status" value="1"/>
</dbReference>
<sequence length="123" mass="14052">MTIFCYPNCSTCKRATAYLERKGISYTYRNIKENRPSKEELEKIVIQSGKESRKFFNTSGQLYRSLELKDKIPELNDDQILDLLGSDGMLVKRPLLVSEKGVLVGFREAEWDAFFGANPTCTS</sequence>
<protein>
    <submittedName>
        <fullName evidence="1">Regulatory protein Spx</fullName>
    </submittedName>
</protein>
<dbReference type="CDD" id="cd03036">
    <property type="entry name" value="ArsC_like"/>
    <property type="match status" value="1"/>
</dbReference>
<reference evidence="1" key="1">
    <citation type="submission" date="2019-08" db="EMBL/GenBank/DDBJ databases">
        <authorList>
            <person name="Kucharzyk K."/>
            <person name="Murdoch R.W."/>
            <person name="Higgins S."/>
            <person name="Loffler F."/>
        </authorList>
    </citation>
    <scope>NUCLEOTIDE SEQUENCE</scope>
</reference>